<protein>
    <recommendedName>
        <fullName evidence="3">CCHC-type domain-containing protein</fullName>
    </recommendedName>
</protein>
<proteinExistence type="predicted"/>
<evidence type="ECO:0000256" key="2">
    <source>
        <dbReference type="SAM" id="MobiDB-lite"/>
    </source>
</evidence>
<keyword evidence="1" id="KW-0479">Metal-binding</keyword>
<evidence type="ECO:0000256" key="1">
    <source>
        <dbReference type="PROSITE-ProRule" id="PRU00047"/>
    </source>
</evidence>
<dbReference type="RefSeq" id="XP_070858628.1">
    <property type="nucleotide sequence ID" value="XM_071000942.1"/>
</dbReference>
<dbReference type="SMART" id="SM00343">
    <property type="entry name" value="ZnF_C2HC"/>
    <property type="match status" value="1"/>
</dbReference>
<dbReference type="Gene3D" id="4.10.60.10">
    <property type="entry name" value="Zinc finger, CCHC-type"/>
    <property type="match status" value="1"/>
</dbReference>
<dbReference type="EMBL" id="JABSNW010000005">
    <property type="protein sequence ID" value="KAL2887448.1"/>
    <property type="molecule type" value="Genomic_DNA"/>
</dbReference>
<organism evidence="4 5">
    <name type="scientific">Ceratocystis lukuohia</name>
    <dbReference type="NCBI Taxonomy" id="2019550"/>
    <lineage>
        <taxon>Eukaryota</taxon>
        <taxon>Fungi</taxon>
        <taxon>Dikarya</taxon>
        <taxon>Ascomycota</taxon>
        <taxon>Pezizomycotina</taxon>
        <taxon>Sordariomycetes</taxon>
        <taxon>Hypocreomycetidae</taxon>
        <taxon>Microascales</taxon>
        <taxon>Ceratocystidaceae</taxon>
        <taxon>Ceratocystis</taxon>
    </lineage>
</organism>
<evidence type="ECO:0000313" key="4">
    <source>
        <dbReference type="EMBL" id="KAL2887448.1"/>
    </source>
</evidence>
<keyword evidence="1" id="KW-0862">Zinc</keyword>
<evidence type="ECO:0000259" key="3">
    <source>
        <dbReference type="PROSITE" id="PS50158"/>
    </source>
</evidence>
<sequence>MSIILHGSNWKEWETNFLVQLKNAGLHYLLQKDSMEGVEGTDSFDASQKQNYTKDQEEAKSLLYLSLNEFFQTIVGDEATFYEAYQVLKEACAPDPLEAAYEEYKKALRSPLAKEACAPDPLEVEYEKYKKVLRSPLAKDKTMLQNWLYFKAVHNQCFMRGETEKDEDLKKKRTFYHFLWQLPRGYKEPILESARGNYDISKTITLLEKVRNDISGKEKDRKTRGNRPKVKCSNCEKKGHVASDCWSKKKTNPDQKAQL</sequence>
<dbReference type="PROSITE" id="PS50158">
    <property type="entry name" value="ZF_CCHC"/>
    <property type="match status" value="1"/>
</dbReference>
<dbReference type="InterPro" id="IPR001878">
    <property type="entry name" value="Znf_CCHC"/>
</dbReference>
<feature type="domain" description="CCHC-type" evidence="3">
    <location>
        <begin position="231"/>
        <end position="245"/>
    </location>
</feature>
<keyword evidence="1" id="KW-0863">Zinc-finger</keyword>
<evidence type="ECO:0000313" key="5">
    <source>
        <dbReference type="Proteomes" id="UP001610728"/>
    </source>
</evidence>
<feature type="region of interest" description="Disordered" evidence="2">
    <location>
        <begin position="215"/>
        <end position="259"/>
    </location>
</feature>
<name>A0ABR4MGM6_9PEZI</name>
<dbReference type="SUPFAM" id="SSF57756">
    <property type="entry name" value="Retrovirus zinc finger-like domains"/>
    <property type="match status" value="1"/>
</dbReference>
<gene>
    <name evidence="4" type="ORF">HOO65_050569</name>
</gene>
<dbReference type="GeneID" id="98119181"/>
<dbReference type="Proteomes" id="UP001610728">
    <property type="component" value="Unassembled WGS sequence"/>
</dbReference>
<reference evidence="4 5" key="1">
    <citation type="submission" date="2020-05" db="EMBL/GenBank/DDBJ databases">
        <title>Ceratocystis lukuohia genome.</title>
        <authorList>
            <person name="Harrington T.C."/>
            <person name="Kim K."/>
            <person name="Mayers C.G."/>
        </authorList>
    </citation>
    <scope>NUCLEOTIDE SEQUENCE [LARGE SCALE GENOMIC DNA]</scope>
    <source>
        <strain evidence="4 5">C4212</strain>
    </source>
</reference>
<keyword evidence="5" id="KW-1185">Reference proteome</keyword>
<dbReference type="InterPro" id="IPR036875">
    <property type="entry name" value="Znf_CCHC_sf"/>
</dbReference>
<accession>A0ABR4MGM6</accession>
<comment type="caution">
    <text evidence="4">The sequence shown here is derived from an EMBL/GenBank/DDBJ whole genome shotgun (WGS) entry which is preliminary data.</text>
</comment>